<comment type="caution">
    <text evidence="2">The sequence shown here is derived from an EMBL/GenBank/DDBJ whole genome shotgun (WGS) entry which is preliminary data.</text>
</comment>
<evidence type="ECO:0000313" key="3">
    <source>
        <dbReference type="Proteomes" id="UP000593565"/>
    </source>
</evidence>
<evidence type="ECO:0000313" key="2">
    <source>
        <dbReference type="EMBL" id="KAF4084054.1"/>
    </source>
</evidence>
<dbReference type="Proteomes" id="UP000593565">
    <property type="component" value="Unassembled WGS sequence"/>
</dbReference>
<keyword evidence="3" id="KW-1185">Reference proteome</keyword>
<proteinExistence type="predicted"/>
<dbReference type="AlphaFoldDB" id="A0A7J6AMH7"/>
<accession>A0A7J6AMH7</accession>
<protein>
    <submittedName>
        <fullName evidence="2">Uncharacterized protein</fullName>
    </submittedName>
</protein>
<sequence length="160" mass="17509">MDCHWTRAMLDKPESSRQGCTTGIVSRKPSEVSPKISRRTEEGHPNSFQKSQVTNKRIQLKHTSTLHVSSVRSVELTLLPKFKGTGAQRAGFVQAYLPGGCCLSGVVTVGCFHYVPTVFVPCSQRSQPTVQHFPSLRLPAVLSSWESLRACPSTGTLPSN</sequence>
<organism evidence="2 3">
    <name type="scientific">Ameiurus melas</name>
    <name type="common">Black bullhead</name>
    <name type="synonym">Silurus melas</name>
    <dbReference type="NCBI Taxonomy" id="219545"/>
    <lineage>
        <taxon>Eukaryota</taxon>
        <taxon>Metazoa</taxon>
        <taxon>Chordata</taxon>
        <taxon>Craniata</taxon>
        <taxon>Vertebrata</taxon>
        <taxon>Euteleostomi</taxon>
        <taxon>Actinopterygii</taxon>
        <taxon>Neopterygii</taxon>
        <taxon>Teleostei</taxon>
        <taxon>Ostariophysi</taxon>
        <taxon>Siluriformes</taxon>
        <taxon>Ictaluridae</taxon>
        <taxon>Ameiurus</taxon>
    </lineage>
</organism>
<feature type="region of interest" description="Disordered" evidence="1">
    <location>
        <begin position="14"/>
        <end position="53"/>
    </location>
</feature>
<reference evidence="2 3" key="1">
    <citation type="submission" date="2020-02" db="EMBL/GenBank/DDBJ databases">
        <title>A chromosome-scale genome assembly of the black bullhead catfish (Ameiurus melas).</title>
        <authorList>
            <person name="Wen M."/>
            <person name="Zham M."/>
            <person name="Cabau C."/>
            <person name="Klopp C."/>
            <person name="Donnadieu C."/>
            <person name="Roques C."/>
            <person name="Bouchez O."/>
            <person name="Lampietro C."/>
            <person name="Jouanno E."/>
            <person name="Herpin A."/>
            <person name="Louis A."/>
            <person name="Berthelot C."/>
            <person name="Parey E."/>
            <person name="Roest-Crollius H."/>
            <person name="Braasch I."/>
            <person name="Postlethwait J."/>
            <person name="Robinson-Rechavi M."/>
            <person name="Echchiki A."/>
            <person name="Begum T."/>
            <person name="Montfort J."/>
            <person name="Schartl M."/>
            <person name="Bobe J."/>
            <person name="Guiguen Y."/>
        </authorList>
    </citation>
    <scope>NUCLEOTIDE SEQUENCE [LARGE SCALE GENOMIC DNA]</scope>
    <source>
        <strain evidence="2">M_S1</strain>
        <tissue evidence="2">Blood</tissue>
    </source>
</reference>
<name>A0A7J6AMH7_AMEME</name>
<dbReference type="EMBL" id="JAAGNN010000010">
    <property type="protein sequence ID" value="KAF4084054.1"/>
    <property type="molecule type" value="Genomic_DNA"/>
</dbReference>
<gene>
    <name evidence="2" type="ORF">AMELA_G00124210</name>
</gene>
<evidence type="ECO:0000256" key="1">
    <source>
        <dbReference type="SAM" id="MobiDB-lite"/>
    </source>
</evidence>